<gene>
    <name evidence="4" type="ORF">HELGO_WM34817</name>
</gene>
<proteinExistence type="predicted"/>
<evidence type="ECO:0000313" key="4">
    <source>
        <dbReference type="EMBL" id="CAA6813254.1"/>
    </source>
</evidence>
<dbReference type="EMBL" id="CACVAT010000204">
    <property type="protein sequence ID" value="CAA6813254.1"/>
    <property type="molecule type" value="Genomic_DNA"/>
</dbReference>
<dbReference type="SMART" id="SM00028">
    <property type="entry name" value="TPR"/>
    <property type="match status" value="3"/>
</dbReference>
<feature type="domain" description="CHAT" evidence="2">
    <location>
        <begin position="6"/>
        <end position="145"/>
    </location>
</feature>
<evidence type="ECO:0000256" key="1">
    <source>
        <dbReference type="PROSITE-ProRule" id="PRU00339"/>
    </source>
</evidence>
<keyword evidence="1" id="KW-0802">TPR repeat</keyword>
<dbReference type="Pfam" id="PF12770">
    <property type="entry name" value="CHAT"/>
    <property type="match status" value="1"/>
</dbReference>
<dbReference type="PANTHER" id="PTHR47691:SF3">
    <property type="entry name" value="HTH-TYPE TRANSCRIPTIONAL REGULATOR RV0890C-RELATED"/>
    <property type="match status" value="1"/>
</dbReference>
<dbReference type="InterPro" id="IPR027417">
    <property type="entry name" value="P-loop_NTPase"/>
</dbReference>
<dbReference type="InterPro" id="IPR011990">
    <property type="entry name" value="TPR-like_helical_dom_sf"/>
</dbReference>
<dbReference type="AlphaFoldDB" id="A0A6S6TDZ1"/>
<reference evidence="4" key="1">
    <citation type="submission" date="2020-01" db="EMBL/GenBank/DDBJ databases">
        <authorList>
            <person name="Meier V. D."/>
            <person name="Meier V D."/>
        </authorList>
    </citation>
    <scope>NUCLEOTIDE SEQUENCE</scope>
    <source>
        <strain evidence="4">HLG_WM_MAG_09</strain>
    </source>
</reference>
<dbReference type="Gene3D" id="3.40.50.300">
    <property type="entry name" value="P-loop containing nucleotide triphosphate hydrolases"/>
    <property type="match status" value="1"/>
</dbReference>
<dbReference type="Pfam" id="PF13401">
    <property type="entry name" value="AAA_22"/>
    <property type="match status" value="1"/>
</dbReference>
<dbReference type="Gene3D" id="1.25.40.10">
    <property type="entry name" value="Tetratricopeptide repeat domain"/>
    <property type="match status" value="1"/>
</dbReference>
<protein>
    <submittedName>
        <fullName evidence="4">Uncharacterized protein</fullName>
    </submittedName>
</protein>
<dbReference type="PANTHER" id="PTHR47691">
    <property type="entry name" value="REGULATOR-RELATED"/>
    <property type="match status" value="1"/>
</dbReference>
<dbReference type="InterPro" id="IPR049945">
    <property type="entry name" value="AAA_22"/>
</dbReference>
<name>A0A6S6TDZ1_9GAMM</name>
<dbReference type="SUPFAM" id="SSF48452">
    <property type="entry name" value="TPR-like"/>
    <property type="match status" value="2"/>
</dbReference>
<sequence length="1083" mass="122137">MSLSTELKRAREAGQPYHVLHFDGHGIYDAQYGLGALCFEDAKDSNKLDQRGMELVHADKLAELLRDYRIPLVFLEACQTAQTEADPNASVAAKLLEEGIASVVAMTHSVLVKTAQRFVTEFYGALASGKRVGAAMLAGQDDLRLNTYRLNIPGAGELNLQDWFVPILYQEQHDPVLFQRLPSDRAQRMTAQQRQATLGRLPDTPEHSFIGRSRELLTLERLLEQQPYAVIRGQGGVGKTTIAVELARWLVRSRRFDRCAFVSVEEYTHDRAVLDVLGKQLVGETYSVAEYGDLDTAVQPLLREMENFRVLIVVDNLESLLGGGDEDKLRGIFNLLAKIPLASLLFTTREPLPAPFNHAAREVTLGALNQTDAKALVLQVMNTQGLDLRSDDLGNDPEEIDTLVDKVGGHSQSLVLLARELAITGVKTTTENVRKIMQSLHERFPNERELSLFASIELSLMKFPEATKELVNGLVVFKKNAHLLVLQKVLNVEIDELKVLIEFLLKTGLASNDHLTHKCINIHPALPNYLRLNLSTEQYKRYNNDFYDGMSTLLDYLDHVEFHETVHVSKVCSLEAKNFQKFIEMSFSKLKDGKISPKRMIDLTRKAEKIYKKSDCKKYILSSFSNGNSNKIPLQKNNWGRVIFDNTWLEINRKEESGNLKLAMEMSDNLLSRCLEEGDHCYKGAYYDTSIAYLKLGQLLVQNISIDRAVSVLTKAKKRFGKISTVGSQAERNTNVALSELAECYHKQGKRQLAEETYHKAIIFYEKTNDLACIARTKNKLSFCKLDLNKQSEALQLSNDALVIFDKIGDISGVASSWHYIGMCCRSMRHFTGAESAYKEAIKIHNKLDEQSSEASDYGDLGNLYVEQDQMEEALNCFRTSARISKAIGDNFQEGISRSNSGCCLLRLRKNNEARSELLLAIECKQAFGHSAEPWKTWSILYDLEQASGNPQAALEARQKALDAYLVYRRDGGGGGMVVRGAYLWRGSKEFSRGIRGGLSRLLSNCFRLMIGRKIFCVSYRLLLAGSGMKFWWRMRSCIIKMRLSWLYCWRGCKSTLSLQTRRGLTGKFSTKALTIQIKAKHN</sequence>
<evidence type="ECO:0000259" key="2">
    <source>
        <dbReference type="Pfam" id="PF12770"/>
    </source>
</evidence>
<feature type="repeat" description="TPR" evidence="1">
    <location>
        <begin position="855"/>
        <end position="888"/>
    </location>
</feature>
<evidence type="ECO:0000259" key="3">
    <source>
        <dbReference type="Pfam" id="PF13401"/>
    </source>
</evidence>
<dbReference type="InterPro" id="IPR024983">
    <property type="entry name" value="CHAT_dom"/>
</dbReference>
<organism evidence="4">
    <name type="scientific">uncultured Thiotrichaceae bacterium</name>
    <dbReference type="NCBI Taxonomy" id="298394"/>
    <lineage>
        <taxon>Bacteria</taxon>
        <taxon>Pseudomonadati</taxon>
        <taxon>Pseudomonadota</taxon>
        <taxon>Gammaproteobacteria</taxon>
        <taxon>Thiotrichales</taxon>
        <taxon>Thiotrichaceae</taxon>
        <taxon>environmental samples</taxon>
    </lineage>
</organism>
<dbReference type="GO" id="GO:0016887">
    <property type="term" value="F:ATP hydrolysis activity"/>
    <property type="evidence" value="ECO:0007669"/>
    <property type="project" value="InterPro"/>
</dbReference>
<accession>A0A6S6TDZ1</accession>
<feature type="domain" description="ORC1/DEAH AAA+ ATPase" evidence="3">
    <location>
        <begin position="226"/>
        <end position="347"/>
    </location>
</feature>
<dbReference type="SUPFAM" id="SSF52540">
    <property type="entry name" value="P-loop containing nucleoside triphosphate hydrolases"/>
    <property type="match status" value="1"/>
</dbReference>
<dbReference type="PROSITE" id="PS50005">
    <property type="entry name" value="TPR"/>
    <property type="match status" value="1"/>
</dbReference>
<dbReference type="InterPro" id="IPR019734">
    <property type="entry name" value="TPR_rpt"/>
</dbReference>